<gene>
    <name evidence="2" type="ORF">EDS130_LOCUS31267</name>
    <name evidence="1" type="ORF">XAT740_LOCUS17056</name>
</gene>
<comment type="caution">
    <text evidence="1">The sequence shown here is derived from an EMBL/GenBank/DDBJ whole genome shotgun (WGS) entry which is preliminary data.</text>
</comment>
<evidence type="ECO:0000313" key="2">
    <source>
        <dbReference type="EMBL" id="CAF1313333.1"/>
    </source>
</evidence>
<dbReference type="EMBL" id="CAJNOR010001104">
    <property type="protein sequence ID" value="CAF1075742.1"/>
    <property type="molecule type" value="Genomic_DNA"/>
</dbReference>
<sequence>MVANDYGVAVSFSPKFHCERNLIEGLWAHQKQYVRRRTDQTFPTMLKLIQKSRINFIAIDVSLKLIRRFWRTLAAYECGDSYEDVLKMYFSSMCKANGVSRRQITNSNLND</sequence>
<evidence type="ECO:0000313" key="1">
    <source>
        <dbReference type="EMBL" id="CAF1075742.1"/>
    </source>
</evidence>
<dbReference type="Proteomes" id="UP000663852">
    <property type="component" value="Unassembled WGS sequence"/>
</dbReference>
<proteinExistence type="predicted"/>
<protein>
    <submittedName>
        <fullName evidence="1">Uncharacterized protein</fullName>
    </submittedName>
</protein>
<dbReference type="Proteomes" id="UP000663828">
    <property type="component" value="Unassembled WGS sequence"/>
</dbReference>
<reference evidence="1" key="1">
    <citation type="submission" date="2021-02" db="EMBL/GenBank/DDBJ databases">
        <authorList>
            <person name="Nowell W R."/>
        </authorList>
    </citation>
    <scope>NUCLEOTIDE SEQUENCE</scope>
</reference>
<dbReference type="OrthoDB" id="10039588at2759"/>
<keyword evidence="3" id="KW-1185">Reference proteome</keyword>
<organism evidence="1 3">
    <name type="scientific">Adineta ricciae</name>
    <name type="common">Rotifer</name>
    <dbReference type="NCBI Taxonomy" id="249248"/>
    <lineage>
        <taxon>Eukaryota</taxon>
        <taxon>Metazoa</taxon>
        <taxon>Spiralia</taxon>
        <taxon>Gnathifera</taxon>
        <taxon>Rotifera</taxon>
        <taxon>Eurotatoria</taxon>
        <taxon>Bdelloidea</taxon>
        <taxon>Adinetida</taxon>
        <taxon>Adinetidae</taxon>
        <taxon>Adineta</taxon>
    </lineage>
</organism>
<dbReference type="EMBL" id="CAJNOJ010000227">
    <property type="protein sequence ID" value="CAF1313333.1"/>
    <property type="molecule type" value="Genomic_DNA"/>
</dbReference>
<name>A0A814M7N1_ADIRI</name>
<dbReference type="AlphaFoldDB" id="A0A814M7N1"/>
<accession>A0A814M7N1</accession>
<evidence type="ECO:0000313" key="3">
    <source>
        <dbReference type="Proteomes" id="UP000663828"/>
    </source>
</evidence>